<accession>A0A8E7MED0</accession>
<evidence type="ECO:0000256" key="1">
    <source>
        <dbReference type="ARBA" id="ARBA00007091"/>
    </source>
</evidence>
<gene>
    <name evidence="2" type="primary">MFT</name>
</gene>
<dbReference type="InterPro" id="IPR035810">
    <property type="entry name" value="PEBP_euk"/>
</dbReference>
<dbReference type="PROSITE" id="PS01220">
    <property type="entry name" value="PBP"/>
    <property type="match status" value="1"/>
</dbReference>
<dbReference type="PANTHER" id="PTHR11362:SF82">
    <property type="entry name" value="PHOSPHATIDYLETHANOLAMINE-BINDING PROTEIN 4"/>
    <property type="match status" value="1"/>
</dbReference>
<dbReference type="AlphaFoldDB" id="A0A8E7MED0"/>
<dbReference type="EMBL" id="MW219611">
    <property type="protein sequence ID" value="QVX19910.1"/>
    <property type="molecule type" value="mRNA"/>
</dbReference>
<dbReference type="Pfam" id="PF01161">
    <property type="entry name" value="PBP"/>
    <property type="match status" value="1"/>
</dbReference>
<sequence>MSRRTEPLVVGRVIGDVIDMFAPSGLEMSIAYTTREVSNGYDIKPSAATQPPSLRMSDPHSRDSLFTLVMVDPDAPSPSEPSMREWVHWIVIDIPGRSDASMKGREVVPYMGPKPTVGIHRYVFVLFRQRGPMVVVRAPTVRHNFCTRLFAAEHGLGFPEAALYFNAQKEPAACRTPSHKRA</sequence>
<evidence type="ECO:0000313" key="2">
    <source>
        <dbReference type="EMBL" id="QVX19910.1"/>
    </source>
</evidence>
<reference evidence="2" key="1">
    <citation type="journal article" date="2021" name="Mech. Dev.">
        <title>Evolution and expression of PEBP genes in Lycophytes and Ferns.</title>
        <authorList>
            <person name="Rodriguez Pelayo C."/>
            <person name="Alzate J.F."/>
            <person name="Ambrose B.A."/>
            <person name="Vasco A."/>
            <person name="Pabon Mora N."/>
        </authorList>
    </citation>
    <scope>NUCLEOTIDE SEQUENCE</scope>
</reference>
<organism evidence="2">
    <name type="scientific">Adiantum raddianum</name>
    <name type="common">Maidenhair fern</name>
    <dbReference type="NCBI Taxonomy" id="32168"/>
    <lineage>
        <taxon>Eukaryota</taxon>
        <taxon>Viridiplantae</taxon>
        <taxon>Streptophyta</taxon>
        <taxon>Embryophyta</taxon>
        <taxon>Tracheophyta</taxon>
        <taxon>Polypodiopsida</taxon>
        <taxon>Polypodiidae</taxon>
        <taxon>Polypodiales</taxon>
        <taxon>Pteridineae</taxon>
        <taxon>Pteridaceae</taxon>
        <taxon>Vittarioideae</taxon>
        <taxon>Adiantum</taxon>
    </lineage>
</organism>
<dbReference type="CDD" id="cd00866">
    <property type="entry name" value="PEBP_euk"/>
    <property type="match status" value="1"/>
</dbReference>
<dbReference type="InterPro" id="IPR008914">
    <property type="entry name" value="PEBP"/>
</dbReference>
<proteinExistence type="evidence at transcript level"/>
<dbReference type="InterPro" id="IPR001858">
    <property type="entry name" value="Phosphatidylethanolamine-bd_CS"/>
</dbReference>
<comment type="similarity">
    <text evidence="1">Belongs to the phosphatidylethanolamine-binding protein family.</text>
</comment>
<protein>
    <submittedName>
        <fullName evidence="2">Mother of FT</fullName>
    </submittedName>
</protein>
<name>A0A8E7MED0_ADIRA</name>
<dbReference type="PANTHER" id="PTHR11362">
    <property type="entry name" value="PHOSPHATIDYLETHANOLAMINE-BINDING PROTEIN"/>
    <property type="match status" value="1"/>
</dbReference>